<dbReference type="GO" id="GO:0016887">
    <property type="term" value="F:ATP hydrolysis activity"/>
    <property type="evidence" value="ECO:0007669"/>
    <property type="project" value="InterPro"/>
</dbReference>
<keyword evidence="2" id="KW-0067">ATP-binding</keyword>
<feature type="compositionally biased region" description="Basic and acidic residues" evidence="3">
    <location>
        <begin position="106"/>
        <end position="117"/>
    </location>
</feature>
<dbReference type="InterPro" id="IPR050130">
    <property type="entry name" value="ClpA_ClpB"/>
</dbReference>
<name>A0AAD3TL77_NEPGR</name>
<dbReference type="Gene3D" id="3.40.50.300">
    <property type="entry name" value="P-loop containing nucleotide triphosphate hydrolases"/>
    <property type="match status" value="1"/>
</dbReference>
<sequence length="153" mass="17010">MNSTKSCLTGHSLSNLVYDLSRVGLNPNRPIASFMFGSLIGVGKTELAKALVAFLFKEEMLVRIDMSEYMEKHLPRWLVLEKAFSTLVTKEKLAISRATCGQRWSGEARRRPPKDFPIDLLPLLPPPPDGSIRQPTEKKKFAAISFARAAPGP</sequence>
<evidence type="ECO:0000313" key="6">
    <source>
        <dbReference type="Proteomes" id="UP001279734"/>
    </source>
</evidence>
<dbReference type="InterPro" id="IPR027417">
    <property type="entry name" value="P-loop_NTPase"/>
</dbReference>
<dbReference type="GO" id="GO:0005524">
    <property type="term" value="F:ATP binding"/>
    <property type="evidence" value="ECO:0007669"/>
    <property type="project" value="UniProtKB-KW"/>
</dbReference>
<dbReference type="GO" id="GO:0005737">
    <property type="term" value="C:cytoplasm"/>
    <property type="evidence" value="ECO:0007669"/>
    <property type="project" value="TreeGrafter"/>
</dbReference>
<dbReference type="Pfam" id="PF07724">
    <property type="entry name" value="AAA_2"/>
    <property type="match status" value="1"/>
</dbReference>
<dbReference type="PANTHER" id="PTHR11638:SF18">
    <property type="entry name" value="HEAT SHOCK PROTEIN 104"/>
    <property type="match status" value="1"/>
</dbReference>
<comment type="caution">
    <text evidence="5">The sequence shown here is derived from an EMBL/GenBank/DDBJ whole genome shotgun (WGS) entry which is preliminary data.</text>
</comment>
<reference evidence="5" key="1">
    <citation type="submission" date="2023-05" db="EMBL/GenBank/DDBJ databases">
        <title>Nepenthes gracilis genome sequencing.</title>
        <authorList>
            <person name="Fukushima K."/>
        </authorList>
    </citation>
    <scope>NUCLEOTIDE SEQUENCE</scope>
    <source>
        <strain evidence="5">SING2019-196</strain>
    </source>
</reference>
<evidence type="ECO:0000313" key="5">
    <source>
        <dbReference type="EMBL" id="GMH31477.1"/>
    </source>
</evidence>
<dbReference type="PANTHER" id="PTHR11638">
    <property type="entry name" value="ATP-DEPENDENT CLP PROTEASE"/>
    <property type="match status" value="1"/>
</dbReference>
<dbReference type="Proteomes" id="UP001279734">
    <property type="component" value="Unassembled WGS sequence"/>
</dbReference>
<protein>
    <recommendedName>
        <fullName evidence="4">ATPase AAA-type core domain-containing protein</fullName>
    </recommendedName>
</protein>
<feature type="domain" description="ATPase AAA-type core" evidence="4">
    <location>
        <begin position="29"/>
        <end position="75"/>
    </location>
</feature>
<gene>
    <name evidence="5" type="ORF">Nepgr_033320</name>
</gene>
<evidence type="ECO:0000256" key="2">
    <source>
        <dbReference type="ARBA" id="ARBA00022840"/>
    </source>
</evidence>
<feature type="region of interest" description="Disordered" evidence="3">
    <location>
        <begin position="104"/>
        <end position="134"/>
    </location>
</feature>
<organism evidence="5 6">
    <name type="scientific">Nepenthes gracilis</name>
    <name type="common">Slender pitcher plant</name>
    <dbReference type="NCBI Taxonomy" id="150966"/>
    <lineage>
        <taxon>Eukaryota</taxon>
        <taxon>Viridiplantae</taxon>
        <taxon>Streptophyta</taxon>
        <taxon>Embryophyta</taxon>
        <taxon>Tracheophyta</taxon>
        <taxon>Spermatophyta</taxon>
        <taxon>Magnoliopsida</taxon>
        <taxon>eudicotyledons</taxon>
        <taxon>Gunneridae</taxon>
        <taxon>Pentapetalae</taxon>
        <taxon>Caryophyllales</taxon>
        <taxon>Nepenthaceae</taxon>
        <taxon>Nepenthes</taxon>
    </lineage>
</organism>
<keyword evidence="6" id="KW-1185">Reference proteome</keyword>
<keyword evidence="1" id="KW-0547">Nucleotide-binding</keyword>
<dbReference type="EMBL" id="BSYO01000040">
    <property type="protein sequence ID" value="GMH31477.1"/>
    <property type="molecule type" value="Genomic_DNA"/>
</dbReference>
<dbReference type="AlphaFoldDB" id="A0AAD3TL77"/>
<dbReference type="GO" id="GO:0034605">
    <property type="term" value="P:cellular response to heat"/>
    <property type="evidence" value="ECO:0007669"/>
    <property type="project" value="TreeGrafter"/>
</dbReference>
<accession>A0AAD3TL77</accession>
<dbReference type="InterPro" id="IPR003959">
    <property type="entry name" value="ATPase_AAA_core"/>
</dbReference>
<dbReference type="SUPFAM" id="SSF52540">
    <property type="entry name" value="P-loop containing nucleoside triphosphate hydrolases"/>
    <property type="match status" value="1"/>
</dbReference>
<evidence type="ECO:0000256" key="1">
    <source>
        <dbReference type="ARBA" id="ARBA00022741"/>
    </source>
</evidence>
<proteinExistence type="predicted"/>
<evidence type="ECO:0000259" key="4">
    <source>
        <dbReference type="Pfam" id="PF07724"/>
    </source>
</evidence>
<evidence type="ECO:0000256" key="3">
    <source>
        <dbReference type="SAM" id="MobiDB-lite"/>
    </source>
</evidence>